<gene>
    <name evidence="4" type="ORF">KALB_7829</name>
</gene>
<dbReference type="Gene3D" id="1.10.1200.10">
    <property type="entry name" value="ACP-like"/>
    <property type="match status" value="1"/>
</dbReference>
<name>W5WKX1_9PSEU</name>
<keyword evidence="2" id="KW-0597">Phosphoprotein</keyword>
<dbReference type="SMART" id="SM00823">
    <property type="entry name" value="PKS_PP"/>
    <property type="match status" value="1"/>
</dbReference>
<dbReference type="HOGENOM" id="CLU_108696_12_0_11"/>
<dbReference type="OrthoDB" id="3537906at2"/>
<reference evidence="4 5" key="1">
    <citation type="journal article" date="2014" name="BMC Genomics">
        <title>Complete genome sequence of producer of the glycopeptide antibiotic Aculeximycin Kutzneria albida DSM 43870T, a representative of minor genus of Pseudonocardiaceae.</title>
        <authorList>
            <person name="Rebets Y."/>
            <person name="Tokovenko B."/>
            <person name="Lushchyk I."/>
            <person name="Ruckert C."/>
            <person name="Zaburannyi N."/>
            <person name="Bechthold A."/>
            <person name="Kalinowski J."/>
            <person name="Luzhetskyy A."/>
        </authorList>
    </citation>
    <scope>NUCLEOTIDE SEQUENCE [LARGE SCALE GENOMIC DNA]</scope>
    <source>
        <strain evidence="4">DSM 43870</strain>
    </source>
</reference>
<organism evidence="4 5">
    <name type="scientific">Kutzneria albida DSM 43870</name>
    <dbReference type="NCBI Taxonomy" id="1449976"/>
    <lineage>
        <taxon>Bacteria</taxon>
        <taxon>Bacillati</taxon>
        <taxon>Actinomycetota</taxon>
        <taxon>Actinomycetes</taxon>
        <taxon>Pseudonocardiales</taxon>
        <taxon>Pseudonocardiaceae</taxon>
        <taxon>Kutzneria</taxon>
    </lineage>
</organism>
<feature type="domain" description="Carrier" evidence="3">
    <location>
        <begin position="3"/>
        <end position="81"/>
    </location>
</feature>
<dbReference type="Pfam" id="PF00550">
    <property type="entry name" value="PP-binding"/>
    <property type="match status" value="1"/>
</dbReference>
<dbReference type="GO" id="GO:0031177">
    <property type="term" value="F:phosphopantetheine binding"/>
    <property type="evidence" value="ECO:0007669"/>
    <property type="project" value="InterPro"/>
</dbReference>
<dbReference type="Proteomes" id="UP000019225">
    <property type="component" value="Chromosome"/>
</dbReference>
<dbReference type="PATRIC" id="fig|1449976.3.peg.7862"/>
<dbReference type="PROSITE" id="PS50075">
    <property type="entry name" value="CARRIER"/>
    <property type="match status" value="1"/>
</dbReference>
<evidence type="ECO:0000313" key="4">
    <source>
        <dbReference type="EMBL" id="AHI01187.1"/>
    </source>
</evidence>
<evidence type="ECO:0000313" key="5">
    <source>
        <dbReference type="Proteomes" id="UP000019225"/>
    </source>
</evidence>
<accession>W5WKX1</accession>
<dbReference type="SUPFAM" id="SSF47336">
    <property type="entry name" value="ACP-like"/>
    <property type="match status" value="1"/>
</dbReference>
<protein>
    <recommendedName>
        <fullName evidence="3">Carrier domain-containing protein</fullName>
    </recommendedName>
</protein>
<evidence type="ECO:0000259" key="3">
    <source>
        <dbReference type="PROSITE" id="PS50075"/>
    </source>
</evidence>
<keyword evidence="1" id="KW-0596">Phosphopantetheine</keyword>
<dbReference type="EMBL" id="CP007155">
    <property type="protein sequence ID" value="AHI01187.1"/>
    <property type="molecule type" value="Genomic_DNA"/>
</dbReference>
<dbReference type="STRING" id="1449976.KALB_7829"/>
<evidence type="ECO:0000256" key="1">
    <source>
        <dbReference type="ARBA" id="ARBA00022450"/>
    </source>
</evidence>
<dbReference type="AlphaFoldDB" id="W5WKX1"/>
<sequence>MSEMTCTDLVAIIRECAGDSDTADLDGDILDVSFEELGYDSLAMLETAGQTQRRYGITLDDDVVVEAKTPREFLDLVNGKLVAAA</sequence>
<dbReference type="eggNOG" id="COG0236">
    <property type="taxonomic scope" value="Bacteria"/>
</dbReference>
<evidence type="ECO:0000256" key="2">
    <source>
        <dbReference type="ARBA" id="ARBA00022553"/>
    </source>
</evidence>
<dbReference type="InterPro" id="IPR020806">
    <property type="entry name" value="PKS_PP-bd"/>
</dbReference>
<proteinExistence type="predicted"/>
<dbReference type="KEGG" id="kal:KALB_7829"/>
<dbReference type="InterPro" id="IPR009081">
    <property type="entry name" value="PP-bd_ACP"/>
</dbReference>
<keyword evidence="5" id="KW-1185">Reference proteome</keyword>
<dbReference type="InterPro" id="IPR036736">
    <property type="entry name" value="ACP-like_sf"/>
</dbReference>